<organism evidence="2 3">
    <name type="scientific">Phtheirospermum japonicum</name>
    <dbReference type="NCBI Taxonomy" id="374723"/>
    <lineage>
        <taxon>Eukaryota</taxon>
        <taxon>Viridiplantae</taxon>
        <taxon>Streptophyta</taxon>
        <taxon>Embryophyta</taxon>
        <taxon>Tracheophyta</taxon>
        <taxon>Spermatophyta</taxon>
        <taxon>Magnoliopsida</taxon>
        <taxon>eudicotyledons</taxon>
        <taxon>Gunneridae</taxon>
        <taxon>Pentapetalae</taxon>
        <taxon>asterids</taxon>
        <taxon>lamiids</taxon>
        <taxon>Lamiales</taxon>
        <taxon>Orobanchaceae</taxon>
        <taxon>Orobanchaceae incertae sedis</taxon>
        <taxon>Phtheirospermum</taxon>
    </lineage>
</organism>
<evidence type="ECO:0000313" key="2">
    <source>
        <dbReference type="EMBL" id="GFP83623.1"/>
    </source>
</evidence>
<dbReference type="Proteomes" id="UP000653305">
    <property type="component" value="Unassembled WGS sequence"/>
</dbReference>
<gene>
    <name evidence="2" type="ORF">PHJA_000505700</name>
</gene>
<protein>
    <submittedName>
        <fullName evidence="2">Uncharacterized protein</fullName>
    </submittedName>
</protein>
<feature type="region of interest" description="Disordered" evidence="1">
    <location>
        <begin position="61"/>
        <end position="109"/>
    </location>
</feature>
<sequence>MNRAVEVRKPPVAADVSVFEFESVAASADKVTLVGFSDATTDPPPSPADIFSRAQPITIDSHKNRMKFPTVPKLNPSPPADSLLPETTTAGHRPHVRTQSQVLATVPPSLLVGSQSTTLSANHNHRL</sequence>
<evidence type="ECO:0000256" key="1">
    <source>
        <dbReference type="SAM" id="MobiDB-lite"/>
    </source>
</evidence>
<keyword evidence="3" id="KW-1185">Reference proteome</keyword>
<accession>A0A830BHJ7</accession>
<reference evidence="2" key="1">
    <citation type="submission" date="2020-07" db="EMBL/GenBank/DDBJ databases">
        <title>Ethylene signaling mediates host invasion by parasitic plants.</title>
        <authorList>
            <person name="Yoshida S."/>
        </authorList>
    </citation>
    <scope>NUCLEOTIDE SEQUENCE</scope>
    <source>
        <strain evidence="2">Okayama</strain>
    </source>
</reference>
<name>A0A830BHJ7_9LAMI</name>
<dbReference type="AlphaFoldDB" id="A0A830BHJ7"/>
<proteinExistence type="predicted"/>
<dbReference type="EMBL" id="BMAC01000066">
    <property type="protein sequence ID" value="GFP83623.1"/>
    <property type="molecule type" value="Genomic_DNA"/>
</dbReference>
<evidence type="ECO:0000313" key="3">
    <source>
        <dbReference type="Proteomes" id="UP000653305"/>
    </source>
</evidence>
<comment type="caution">
    <text evidence="2">The sequence shown here is derived from an EMBL/GenBank/DDBJ whole genome shotgun (WGS) entry which is preliminary data.</text>
</comment>